<feature type="compositionally biased region" description="Low complexity" evidence="3">
    <location>
        <begin position="32"/>
        <end position="42"/>
    </location>
</feature>
<dbReference type="InterPro" id="IPR036844">
    <property type="entry name" value="Hint_dom_sf"/>
</dbReference>
<comment type="subcellular location">
    <subcellularLocation>
        <location evidence="1">Secreted</location>
    </subcellularLocation>
</comment>
<dbReference type="Pfam" id="PF00353">
    <property type="entry name" value="HemolysinCabind"/>
    <property type="match status" value="3"/>
</dbReference>
<keyword evidence="6" id="KW-1185">Reference proteome</keyword>
<evidence type="ECO:0000256" key="2">
    <source>
        <dbReference type="ARBA" id="ARBA00022525"/>
    </source>
</evidence>
<feature type="compositionally biased region" description="Acidic residues" evidence="3">
    <location>
        <begin position="71"/>
        <end position="85"/>
    </location>
</feature>
<accession>A0ABS4AUW5</accession>
<gene>
    <name evidence="5" type="ORF">J5Y09_14565</name>
</gene>
<protein>
    <submittedName>
        <fullName evidence="5">Hint domain-containing protein</fullName>
    </submittedName>
</protein>
<feature type="compositionally biased region" description="Acidic residues" evidence="3">
    <location>
        <begin position="107"/>
        <end position="121"/>
    </location>
</feature>
<dbReference type="PANTHER" id="PTHR38340">
    <property type="entry name" value="S-LAYER PROTEIN"/>
    <property type="match status" value="1"/>
</dbReference>
<dbReference type="InterPro" id="IPR001343">
    <property type="entry name" value="Hemolysn_Ca-bd"/>
</dbReference>
<dbReference type="RefSeq" id="WP_209352528.1">
    <property type="nucleotide sequence ID" value="NZ_JAGIYZ010000013.1"/>
</dbReference>
<dbReference type="InterPro" id="IPR011049">
    <property type="entry name" value="Serralysin-like_metalloprot_C"/>
</dbReference>
<dbReference type="Proteomes" id="UP000680815">
    <property type="component" value="Unassembled WGS sequence"/>
</dbReference>
<dbReference type="PANTHER" id="PTHR38340:SF1">
    <property type="entry name" value="S-LAYER PROTEIN"/>
    <property type="match status" value="1"/>
</dbReference>
<dbReference type="SUPFAM" id="SSF51294">
    <property type="entry name" value="Hedgehog/intein (Hint) domain"/>
    <property type="match status" value="1"/>
</dbReference>
<evidence type="ECO:0000256" key="3">
    <source>
        <dbReference type="SAM" id="MobiDB-lite"/>
    </source>
</evidence>
<evidence type="ECO:0000313" key="6">
    <source>
        <dbReference type="Proteomes" id="UP000680815"/>
    </source>
</evidence>
<keyword evidence="2" id="KW-0964">Secreted</keyword>
<evidence type="ECO:0000256" key="1">
    <source>
        <dbReference type="ARBA" id="ARBA00004613"/>
    </source>
</evidence>
<dbReference type="InterPro" id="IPR028992">
    <property type="entry name" value="Hedgehog/Intein_dom"/>
</dbReference>
<comment type="caution">
    <text evidence="5">The sequence shown here is derived from an EMBL/GenBank/DDBJ whole genome shotgun (WGS) entry which is preliminary data.</text>
</comment>
<dbReference type="Pfam" id="PF13403">
    <property type="entry name" value="Hint_2"/>
    <property type="match status" value="1"/>
</dbReference>
<reference evidence="5 6" key="1">
    <citation type="submission" date="2021-03" db="EMBL/GenBank/DDBJ databases">
        <authorList>
            <person name="So Y."/>
        </authorList>
    </citation>
    <scope>NUCLEOTIDE SEQUENCE [LARGE SCALE GENOMIC DNA]</scope>
    <source>
        <strain evidence="5 6">PWR1</strain>
    </source>
</reference>
<proteinExistence type="predicted"/>
<feature type="compositionally biased region" description="Low complexity" evidence="3">
    <location>
        <begin position="122"/>
        <end position="131"/>
    </location>
</feature>
<name>A0ABS4AUW5_9PROT</name>
<evidence type="ECO:0000259" key="4">
    <source>
        <dbReference type="Pfam" id="PF13403"/>
    </source>
</evidence>
<dbReference type="SUPFAM" id="SSF51120">
    <property type="entry name" value="beta-Roll"/>
    <property type="match status" value="2"/>
</dbReference>
<evidence type="ECO:0000313" key="5">
    <source>
        <dbReference type="EMBL" id="MBP0465145.1"/>
    </source>
</evidence>
<dbReference type="InterPro" id="IPR050557">
    <property type="entry name" value="RTX_toxin/Mannuronan_C5-epim"/>
</dbReference>
<dbReference type="PRINTS" id="PR00313">
    <property type="entry name" value="CABNDNGRPT"/>
</dbReference>
<organism evidence="5 6">
    <name type="scientific">Roseomonas nitratireducens</name>
    <dbReference type="NCBI Taxonomy" id="2820810"/>
    <lineage>
        <taxon>Bacteria</taxon>
        <taxon>Pseudomonadati</taxon>
        <taxon>Pseudomonadota</taxon>
        <taxon>Alphaproteobacteria</taxon>
        <taxon>Acetobacterales</taxon>
        <taxon>Roseomonadaceae</taxon>
        <taxon>Roseomonas</taxon>
    </lineage>
</organism>
<dbReference type="EMBL" id="JAGIYZ010000013">
    <property type="protein sequence ID" value="MBP0465145.1"/>
    <property type="molecule type" value="Genomic_DNA"/>
</dbReference>
<dbReference type="Gene3D" id="2.150.10.10">
    <property type="entry name" value="Serralysin-like metalloprotease, C-terminal"/>
    <property type="match status" value="2"/>
</dbReference>
<dbReference type="Gene3D" id="2.170.16.10">
    <property type="entry name" value="Hedgehog/Intein (Hint) domain"/>
    <property type="match status" value="1"/>
</dbReference>
<feature type="domain" description="Hedgehog/Intein (Hint)" evidence="4">
    <location>
        <begin position="271"/>
        <end position="407"/>
    </location>
</feature>
<feature type="region of interest" description="Disordered" evidence="3">
    <location>
        <begin position="1"/>
        <end position="136"/>
    </location>
</feature>
<sequence>MPPIILNDTDNRRDGGSAGDTILGRGGDDTLRGQSGDDSLLGGDDEDRLEGGSQDDTLLGQDGEDRLIGDSGDDLLDGGADDDSLEGGSNDDTLLGQDGEDRLIGDSGDDLLDGDADDDSLEGGSNDDTLLGGAGDDVLDGGEGINLLDGGDDDDRLVGGNNAESLLGGRGDDTIFSDGGSDYIVPGAGDDVVKDLENHGTVYIDGSGGGDDTVFIDDEIKPWWTTSGSGTVFAGGAQRPYDDVIQGGGYDIRFHNFNGTVQFRNGSLQVTCFAAGTMILTAAGERPVETLRAGDLVVTLMGGAGLAPVRWLGRRGVDLRTHPRGAAVAPILVLPGALGAGVPHRPLRVSPEHALLVDGVLVPAGLLVDGRTILRTPPRGRVTYFHVELERHDVLLAEGAPAESYLEMGNRQNFENGGLIVALHADFAPAEGCFREGCAPRIGEGPALDRLRAGLAARRAMAAPARVSPAA</sequence>